<evidence type="ECO:0000313" key="1">
    <source>
        <dbReference type="EMBL" id="AVK05807.1"/>
    </source>
</evidence>
<organism evidence="1 2">
    <name type="scientific">Pseudomonas paraeruginosa</name>
    <dbReference type="NCBI Taxonomy" id="2994495"/>
    <lineage>
        <taxon>Bacteria</taxon>
        <taxon>Pseudomonadati</taxon>
        <taxon>Pseudomonadota</taxon>
        <taxon>Gammaproteobacteria</taxon>
        <taxon>Pseudomonadales</taxon>
        <taxon>Pseudomonadaceae</taxon>
        <taxon>Pseudomonas</taxon>
    </lineage>
</organism>
<proteinExistence type="predicted"/>
<dbReference type="Proteomes" id="UP000238390">
    <property type="component" value="Chromosome"/>
</dbReference>
<evidence type="ECO:0000313" key="2">
    <source>
        <dbReference type="Proteomes" id="UP000238390"/>
    </source>
</evidence>
<keyword evidence="2" id="KW-1185">Reference proteome</keyword>
<gene>
    <name evidence="1" type="ORF">CSB93_3203</name>
</gene>
<dbReference type="EMBL" id="CP027169">
    <property type="protein sequence ID" value="AVK05807.1"/>
    <property type="molecule type" value="Genomic_DNA"/>
</dbReference>
<reference evidence="1 2" key="1">
    <citation type="submission" date="2018-02" db="EMBL/GenBank/DDBJ databases">
        <title>FDA/CDC Antimicrobial Resistant Isolate Bank Genome Sequencing.</title>
        <authorList>
            <person name="Benahmed F.H."/>
            <person name="Lutgring J.D."/>
            <person name="Yoo B."/>
            <person name="Machado M."/>
            <person name="Brown A."/>
            <person name="McAllister G."/>
            <person name="Perry A."/>
            <person name="Halpin A.L."/>
            <person name="Vavikolanu K."/>
            <person name="Ott S."/>
            <person name="Zhao X."/>
            <person name="Tallon L.J."/>
            <person name="Sadzewicz L."/>
            <person name="Aluvathingal J."/>
            <person name="Nadendla S."/>
            <person name="Voskania-kordi A."/>
            <person name="Simonyan V."/>
            <person name="Patel J."/>
            <person name="Shawar R.M."/>
        </authorList>
    </citation>
    <scope>NUCLEOTIDE SEQUENCE [LARGE SCALE GENOMIC DNA]</scope>
    <source>
        <strain evidence="1 2">AR_0356</strain>
    </source>
</reference>
<name>A0A2R3IW19_9PSED</name>
<accession>A0A2R3IW19</accession>
<protein>
    <submittedName>
        <fullName evidence="1">Membrane protein</fullName>
    </submittedName>
</protein>
<dbReference type="RefSeq" id="WP_256714809.1">
    <property type="nucleotide sequence ID" value="NZ_CP027169.1"/>
</dbReference>
<dbReference type="AlphaFoldDB" id="A0A2R3IW19"/>
<sequence>MTMRKALTAIALVALFGLAAVAAGAALQPFKTLFIWEACQ</sequence>